<evidence type="ECO:0000313" key="3">
    <source>
        <dbReference type="Proteomes" id="UP001597368"/>
    </source>
</evidence>
<reference evidence="3" key="1">
    <citation type="journal article" date="2019" name="Int. J. Syst. Evol. Microbiol.">
        <title>The Global Catalogue of Microorganisms (GCM) 10K type strain sequencing project: providing services to taxonomists for standard genome sequencing and annotation.</title>
        <authorList>
            <consortium name="The Broad Institute Genomics Platform"/>
            <consortium name="The Broad Institute Genome Sequencing Center for Infectious Disease"/>
            <person name="Wu L."/>
            <person name="Ma J."/>
        </authorList>
    </citation>
    <scope>NUCLEOTIDE SEQUENCE [LARGE SCALE GENOMIC DNA]</scope>
    <source>
        <strain evidence="3">ICMP 6774ER</strain>
    </source>
</reference>
<feature type="region of interest" description="Disordered" evidence="1">
    <location>
        <begin position="19"/>
        <end position="81"/>
    </location>
</feature>
<keyword evidence="3" id="KW-1185">Reference proteome</keyword>
<accession>A0ABW4TCY3</accession>
<proteinExistence type="predicted"/>
<dbReference type="EMBL" id="JBHUFV010000098">
    <property type="protein sequence ID" value="MFD1939860.1"/>
    <property type="molecule type" value="Genomic_DNA"/>
</dbReference>
<dbReference type="Proteomes" id="UP001597368">
    <property type="component" value="Unassembled WGS sequence"/>
</dbReference>
<organism evidence="2 3">
    <name type="scientific">Nonomuraea mangrovi</name>
    <dbReference type="NCBI Taxonomy" id="2316207"/>
    <lineage>
        <taxon>Bacteria</taxon>
        <taxon>Bacillati</taxon>
        <taxon>Actinomycetota</taxon>
        <taxon>Actinomycetes</taxon>
        <taxon>Streptosporangiales</taxon>
        <taxon>Streptosporangiaceae</taxon>
        <taxon>Nonomuraea</taxon>
    </lineage>
</organism>
<comment type="caution">
    <text evidence="2">The sequence shown here is derived from an EMBL/GenBank/DDBJ whole genome shotgun (WGS) entry which is preliminary data.</text>
</comment>
<evidence type="ECO:0000313" key="2">
    <source>
        <dbReference type="EMBL" id="MFD1939860.1"/>
    </source>
</evidence>
<sequence>MARRADREGVPSWLLMAGLAGRPGTPTGMLAGRPGAPGGMRRRRRRADALTRWARALTTRSREPRPPRAAGPPAHGEAGRG</sequence>
<feature type="compositionally biased region" description="Low complexity" evidence="1">
    <location>
        <begin position="71"/>
        <end position="81"/>
    </location>
</feature>
<protein>
    <submittedName>
        <fullName evidence="2">Uncharacterized protein</fullName>
    </submittedName>
</protein>
<evidence type="ECO:0000256" key="1">
    <source>
        <dbReference type="SAM" id="MobiDB-lite"/>
    </source>
</evidence>
<dbReference type="RefSeq" id="WP_379582530.1">
    <property type="nucleotide sequence ID" value="NZ_JBHUFV010000098.1"/>
</dbReference>
<feature type="compositionally biased region" description="Low complexity" evidence="1">
    <location>
        <begin position="50"/>
        <end position="59"/>
    </location>
</feature>
<gene>
    <name evidence="2" type="ORF">ACFSKW_51230</name>
</gene>
<name>A0ABW4TCY3_9ACTN</name>